<reference evidence="8" key="2">
    <citation type="submission" date="2025-09" db="UniProtKB">
        <authorList>
            <consortium name="Ensembl"/>
        </authorList>
    </citation>
    <scope>IDENTIFICATION</scope>
</reference>
<evidence type="ECO:0000256" key="4">
    <source>
        <dbReference type="ARBA" id="ARBA00022490"/>
    </source>
</evidence>
<evidence type="ECO:0000256" key="3">
    <source>
        <dbReference type="ARBA" id="ARBA00022443"/>
    </source>
</evidence>
<keyword evidence="3 6" id="KW-0728">SH3 domain</keyword>
<dbReference type="GO" id="GO:0005634">
    <property type="term" value="C:nucleus"/>
    <property type="evidence" value="ECO:0007669"/>
    <property type="project" value="UniProtKB-SubCell"/>
</dbReference>
<dbReference type="Proteomes" id="UP000694396">
    <property type="component" value="Unplaced"/>
</dbReference>
<dbReference type="GO" id="GO:0005737">
    <property type="term" value="C:cytoplasm"/>
    <property type="evidence" value="ECO:0007669"/>
    <property type="project" value="UniProtKB-SubCell"/>
</dbReference>
<dbReference type="Gene3D" id="3.40.50.1240">
    <property type="entry name" value="Phosphoglycerate mutase-like"/>
    <property type="match status" value="1"/>
</dbReference>
<dbReference type="SMART" id="SM00326">
    <property type="entry name" value="SH3"/>
    <property type="match status" value="1"/>
</dbReference>
<dbReference type="GO" id="GO:0050860">
    <property type="term" value="P:negative regulation of T cell receptor signaling pathway"/>
    <property type="evidence" value="ECO:0007669"/>
    <property type="project" value="TreeGrafter"/>
</dbReference>
<dbReference type="Pfam" id="PF14604">
    <property type="entry name" value="SH3_9"/>
    <property type="match status" value="1"/>
</dbReference>
<organism evidence="8 9">
    <name type="scientific">Cyanoderma ruficeps</name>
    <name type="common">rufous-capped babbler</name>
    <dbReference type="NCBI Taxonomy" id="181631"/>
    <lineage>
        <taxon>Eukaryota</taxon>
        <taxon>Metazoa</taxon>
        <taxon>Chordata</taxon>
        <taxon>Craniata</taxon>
        <taxon>Vertebrata</taxon>
        <taxon>Euteleostomi</taxon>
        <taxon>Archelosauria</taxon>
        <taxon>Archosauria</taxon>
        <taxon>Dinosauria</taxon>
        <taxon>Saurischia</taxon>
        <taxon>Theropoda</taxon>
        <taxon>Coelurosauria</taxon>
        <taxon>Aves</taxon>
        <taxon>Neognathae</taxon>
        <taxon>Neoaves</taxon>
        <taxon>Telluraves</taxon>
        <taxon>Australaves</taxon>
        <taxon>Passeriformes</taxon>
        <taxon>Sylvioidea</taxon>
        <taxon>Timaliidae</taxon>
        <taxon>Cyanoderma</taxon>
    </lineage>
</organism>
<evidence type="ECO:0000313" key="8">
    <source>
        <dbReference type="Ensembl" id="ENSCRFP00000012329.1"/>
    </source>
</evidence>
<protein>
    <submittedName>
        <fullName evidence="8">Ubiquitin associated and SH3 domain containing A</fullName>
    </submittedName>
</protein>
<sequence length="593" mass="66929">VAMAEAQLYAKVSNKHRGRSTSALLEPLLAKGFPAHIAQKALVATGQKTIEDAVKWLHSHCNDPSLDDPIPQEYALYLCPTGRLHSRLQDFWTESKRQCGKNRAHEVFPHVTLCDFFTCEDQKVELLYDILKRVGDSFSQSFPPSISLTLHASPSYLGFFIDDSQANVLKRFAAAFSSEASALADCHVKPSLKQFHLTLAHRFYPHHQKTLEQLAKCINPGEPCQWVAALYSRDMRFVYYQTLRALFQYKPQNIDELMINAGDLIYVNPAQQSDVSEGWVIGTSHRTGCRGFLPENYTERAHEADTWVKHRYLGVLKPLTSFSLSSSHLAVLVMRHGERVDQVFGKSWLQQCLTADGNYYRADLNFPSSLPRQKDSMKQFECDPPLSCCGVFQSRLIGEALLDQEVTVSYMYSSPALRCLQTAQHVLQGLKLNQKVRIRVEPGLFEWTKWEASRAIPDFMTVAELVEASYDIDTSYRAHFPLSSLVPSESYEDYVSRSSAVIKQITSACPSKGVILIVGHGSSMASLTWALAGLPSRDSRDFAQRVKKIPSLGMCFCEEQKEENKWQMVNPPVKTLTHGANTAFDWRNTILED</sequence>
<dbReference type="Pfam" id="PF22562">
    <property type="entry name" value="UBA_7"/>
    <property type="match status" value="1"/>
</dbReference>
<keyword evidence="9" id="KW-1185">Reference proteome</keyword>
<proteinExistence type="predicted"/>
<dbReference type="FunFam" id="2.30.30.40:FF:000052">
    <property type="entry name" value="Ubiquitin-associated and SH3 domain-containing protein B"/>
    <property type="match status" value="1"/>
</dbReference>
<evidence type="ECO:0000256" key="5">
    <source>
        <dbReference type="ARBA" id="ARBA00023242"/>
    </source>
</evidence>
<dbReference type="SUPFAM" id="SSF46934">
    <property type="entry name" value="UBA-like"/>
    <property type="match status" value="1"/>
</dbReference>
<dbReference type="PROSITE" id="PS50002">
    <property type="entry name" value="SH3"/>
    <property type="match status" value="1"/>
</dbReference>
<dbReference type="InterPro" id="IPR051710">
    <property type="entry name" value="Phosphatase_SH3-domain"/>
</dbReference>
<evidence type="ECO:0000256" key="1">
    <source>
        <dbReference type="ARBA" id="ARBA00004123"/>
    </source>
</evidence>
<dbReference type="InterPro" id="IPR009060">
    <property type="entry name" value="UBA-like_sf"/>
</dbReference>
<feature type="domain" description="SH3" evidence="7">
    <location>
        <begin position="238"/>
        <end position="303"/>
    </location>
</feature>
<accession>A0A8C3QWB7</accession>
<dbReference type="CDD" id="cd07067">
    <property type="entry name" value="HP_PGM_like"/>
    <property type="match status" value="1"/>
</dbReference>
<dbReference type="Ensembl" id="ENSCRFT00000012758.1">
    <property type="protein sequence ID" value="ENSCRFP00000012329.1"/>
    <property type="gene ID" value="ENSCRFG00000009569.1"/>
</dbReference>
<evidence type="ECO:0000256" key="6">
    <source>
        <dbReference type="PROSITE-ProRule" id="PRU00192"/>
    </source>
</evidence>
<keyword evidence="5" id="KW-0539">Nucleus</keyword>
<dbReference type="SUPFAM" id="SSF50044">
    <property type="entry name" value="SH3-domain"/>
    <property type="match status" value="1"/>
</dbReference>
<dbReference type="FunFam" id="1.10.8.10:FF:000053">
    <property type="entry name" value="Ubiquitin-associated and SH3 domain-containing, A"/>
    <property type="match status" value="1"/>
</dbReference>
<comment type="subcellular location">
    <subcellularLocation>
        <location evidence="2">Cytoplasm</location>
    </subcellularLocation>
    <subcellularLocation>
        <location evidence="1">Nucleus</location>
    </subcellularLocation>
</comment>
<reference evidence="8" key="1">
    <citation type="submission" date="2025-08" db="UniProtKB">
        <authorList>
            <consortium name="Ensembl"/>
        </authorList>
    </citation>
    <scope>IDENTIFICATION</scope>
</reference>
<evidence type="ECO:0000313" key="9">
    <source>
        <dbReference type="Proteomes" id="UP000694396"/>
    </source>
</evidence>
<dbReference type="InterPro" id="IPR029033">
    <property type="entry name" value="His_PPase_superfam"/>
</dbReference>
<name>A0A8C3QWB7_9PASS</name>
<dbReference type="InterPro" id="IPR036028">
    <property type="entry name" value="SH3-like_dom_sf"/>
</dbReference>
<dbReference type="PANTHER" id="PTHR16469:SF7">
    <property type="entry name" value="UBIQUITIN-ASSOCIATED AND SH3 DOMAIN-CONTAINING PROTEIN A"/>
    <property type="match status" value="1"/>
</dbReference>
<dbReference type="CDD" id="cd14300">
    <property type="entry name" value="UBA_UBS3A_like"/>
    <property type="match status" value="1"/>
</dbReference>
<dbReference type="Gene3D" id="1.10.8.10">
    <property type="entry name" value="DNA helicase RuvA subunit, C-terminal domain"/>
    <property type="match status" value="1"/>
</dbReference>
<dbReference type="AlphaFoldDB" id="A0A8C3QWB7"/>
<evidence type="ECO:0000259" key="7">
    <source>
        <dbReference type="PROSITE" id="PS50002"/>
    </source>
</evidence>
<dbReference type="PANTHER" id="PTHR16469">
    <property type="entry name" value="UBIQUITIN-ASSOCIATED AND SH3 DOMAIN-CONTAINING BA-RELATED"/>
    <property type="match status" value="1"/>
</dbReference>
<dbReference type="InterPro" id="IPR015940">
    <property type="entry name" value="UBA"/>
</dbReference>
<dbReference type="Gene3D" id="2.30.30.40">
    <property type="entry name" value="SH3 Domains"/>
    <property type="match status" value="1"/>
</dbReference>
<evidence type="ECO:0000256" key="2">
    <source>
        <dbReference type="ARBA" id="ARBA00004496"/>
    </source>
</evidence>
<keyword evidence="4" id="KW-0963">Cytoplasm</keyword>
<dbReference type="InterPro" id="IPR001452">
    <property type="entry name" value="SH3_domain"/>
</dbReference>
<dbReference type="SUPFAM" id="SSF53254">
    <property type="entry name" value="Phosphoglycerate mutase-like"/>
    <property type="match status" value="1"/>
</dbReference>
<dbReference type="InterPro" id="IPR013078">
    <property type="entry name" value="His_Pase_superF_clade-1"/>
</dbReference>
<dbReference type="Pfam" id="PF00300">
    <property type="entry name" value="His_Phos_1"/>
    <property type="match status" value="1"/>
</dbReference>